<keyword evidence="3" id="KW-0804">Transcription</keyword>
<evidence type="ECO:0000313" key="5">
    <source>
        <dbReference type="EMBL" id="MCW6535210.1"/>
    </source>
</evidence>
<dbReference type="RefSeq" id="WP_179512066.1">
    <property type="nucleotide sequence ID" value="NZ_JANFAU010000008.1"/>
</dbReference>
<sequence>MADSDNAPITYWRADKRFAGLITGFHRFRIPFRPGTTFRDVFFPGDPVIRFGIEEPQPWSLRVGSRRFDMPLASFAGPTNVAGWAEATGGTVVGIGLRAVGWAQLFGGDLSVHANRVVPLSVLDPAADAVREALDAGEHPPVVLERWLDARLAEPRPVDPLVPQLEAAFDEAETMRIETLAERVGMTPRQFAARTRQHFGFTPKLLLRRRRFLRALSGTLDAPPETAGALLAEAGYWDRSHFLRDAHLFLGCSIREFRQRRGPFHALAMQARAAAFGAAV</sequence>
<protein>
    <submittedName>
        <fullName evidence="5">Helix-turn-helix domain-containing protein</fullName>
    </submittedName>
</protein>
<feature type="domain" description="HTH araC/xylS-type" evidence="4">
    <location>
        <begin position="159"/>
        <end position="260"/>
    </location>
</feature>
<evidence type="ECO:0000256" key="2">
    <source>
        <dbReference type="ARBA" id="ARBA00023125"/>
    </source>
</evidence>
<dbReference type="Proteomes" id="UP001165565">
    <property type="component" value="Unassembled WGS sequence"/>
</dbReference>
<dbReference type="EMBL" id="JANFAV010000006">
    <property type="protein sequence ID" value="MCW6535210.1"/>
    <property type="molecule type" value="Genomic_DNA"/>
</dbReference>
<dbReference type="GO" id="GO:0043565">
    <property type="term" value="F:sequence-specific DNA binding"/>
    <property type="evidence" value="ECO:0007669"/>
    <property type="project" value="InterPro"/>
</dbReference>
<gene>
    <name evidence="5" type="ORF">NEE01_10470</name>
</gene>
<keyword evidence="1" id="KW-0805">Transcription regulation</keyword>
<evidence type="ECO:0000256" key="1">
    <source>
        <dbReference type="ARBA" id="ARBA00023015"/>
    </source>
</evidence>
<accession>A0AA41Z7Z6</accession>
<dbReference type="PANTHER" id="PTHR46796:SF13">
    <property type="entry name" value="HTH-TYPE TRANSCRIPTIONAL ACTIVATOR RHAS"/>
    <property type="match status" value="1"/>
</dbReference>
<evidence type="ECO:0000259" key="4">
    <source>
        <dbReference type="PROSITE" id="PS01124"/>
    </source>
</evidence>
<dbReference type="SMART" id="SM00342">
    <property type="entry name" value="HTH_ARAC"/>
    <property type="match status" value="1"/>
</dbReference>
<dbReference type="PANTHER" id="PTHR46796">
    <property type="entry name" value="HTH-TYPE TRANSCRIPTIONAL ACTIVATOR RHAS-RELATED"/>
    <property type="match status" value="1"/>
</dbReference>
<dbReference type="InterPro" id="IPR050204">
    <property type="entry name" value="AraC_XylS_family_regulators"/>
</dbReference>
<dbReference type="AlphaFoldDB" id="A0AA41Z7Z6"/>
<dbReference type="Pfam" id="PF12833">
    <property type="entry name" value="HTH_18"/>
    <property type="match status" value="1"/>
</dbReference>
<evidence type="ECO:0000256" key="3">
    <source>
        <dbReference type="ARBA" id="ARBA00023163"/>
    </source>
</evidence>
<reference evidence="5" key="1">
    <citation type="submission" date="2022-06" db="EMBL/GenBank/DDBJ databases">
        <title>Sphingomonas sp. nov. isolated from rhizosphere soil of tomato.</title>
        <authorList>
            <person name="Dong H."/>
            <person name="Gao R."/>
        </authorList>
    </citation>
    <scope>NUCLEOTIDE SEQUENCE</scope>
    <source>
        <strain evidence="5">MMSM24</strain>
    </source>
</reference>
<dbReference type="InterPro" id="IPR018060">
    <property type="entry name" value="HTH_AraC"/>
</dbReference>
<proteinExistence type="predicted"/>
<dbReference type="PROSITE" id="PS01124">
    <property type="entry name" value="HTH_ARAC_FAMILY_2"/>
    <property type="match status" value="1"/>
</dbReference>
<name>A0AA41Z7Z6_9SPHN</name>
<organism evidence="5 6">
    <name type="scientific">Sphingomonas lycopersici</name>
    <dbReference type="NCBI Taxonomy" id="2951807"/>
    <lineage>
        <taxon>Bacteria</taxon>
        <taxon>Pseudomonadati</taxon>
        <taxon>Pseudomonadota</taxon>
        <taxon>Alphaproteobacteria</taxon>
        <taxon>Sphingomonadales</taxon>
        <taxon>Sphingomonadaceae</taxon>
        <taxon>Sphingomonas</taxon>
    </lineage>
</organism>
<evidence type="ECO:0000313" key="6">
    <source>
        <dbReference type="Proteomes" id="UP001165565"/>
    </source>
</evidence>
<keyword evidence="6" id="KW-1185">Reference proteome</keyword>
<dbReference type="Gene3D" id="1.10.10.60">
    <property type="entry name" value="Homeodomain-like"/>
    <property type="match status" value="1"/>
</dbReference>
<dbReference type="GO" id="GO:0003700">
    <property type="term" value="F:DNA-binding transcription factor activity"/>
    <property type="evidence" value="ECO:0007669"/>
    <property type="project" value="InterPro"/>
</dbReference>
<keyword evidence="2" id="KW-0238">DNA-binding</keyword>
<comment type="caution">
    <text evidence="5">The sequence shown here is derived from an EMBL/GenBank/DDBJ whole genome shotgun (WGS) entry which is preliminary data.</text>
</comment>